<evidence type="ECO:0000313" key="2">
    <source>
        <dbReference type="EMBL" id="GAA0320971.1"/>
    </source>
</evidence>
<dbReference type="InterPro" id="IPR024042">
    <property type="entry name" value="TM1646-like_dom_sf"/>
</dbReference>
<dbReference type="Proteomes" id="UP001500782">
    <property type="component" value="Unassembled WGS sequence"/>
</dbReference>
<dbReference type="InterPro" id="IPR005585">
    <property type="entry name" value="DUF327"/>
</dbReference>
<organism evidence="2 3">
    <name type="scientific">Bacillus carboniphilus</name>
    <dbReference type="NCBI Taxonomy" id="86663"/>
    <lineage>
        <taxon>Bacteria</taxon>
        <taxon>Bacillati</taxon>
        <taxon>Bacillota</taxon>
        <taxon>Bacilli</taxon>
        <taxon>Bacillales</taxon>
        <taxon>Bacillaceae</taxon>
        <taxon>Bacillus</taxon>
    </lineage>
</organism>
<feature type="coiled-coil region" evidence="1">
    <location>
        <begin position="106"/>
        <end position="133"/>
    </location>
</feature>
<keyword evidence="3" id="KW-1185">Reference proteome</keyword>
<dbReference type="Pfam" id="PF03885">
    <property type="entry name" value="DUF327"/>
    <property type="match status" value="1"/>
</dbReference>
<evidence type="ECO:0000313" key="3">
    <source>
        <dbReference type="Proteomes" id="UP001500782"/>
    </source>
</evidence>
<dbReference type="SUPFAM" id="SSF158397">
    <property type="entry name" value="TM1646-like"/>
    <property type="match status" value="1"/>
</dbReference>
<protein>
    <submittedName>
        <fullName evidence="2">YaaR family protein</fullName>
    </submittedName>
</protein>
<comment type="caution">
    <text evidence="2">The sequence shown here is derived from an EMBL/GenBank/DDBJ whole genome shotgun (WGS) entry which is preliminary data.</text>
</comment>
<proteinExistence type="predicted"/>
<sequence length="146" mass="16784">MKIQQEVRVGIDSLRQDSKHANLNSPSFHSIVEKQGNRMKNEELGKLLNSIDQAGQRLVRSRHFQDLAKFKTLVKRFVKEAIDYGLSLKQSKSWSGFGENRTLRLVETIDEKLVDLTEELRSSEKDSLQLLEEIGEIKGLLINLYT</sequence>
<dbReference type="Gene3D" id="1.20.120.490">
    <property type="entry name" value="Hypothetical protein TM1646-like domain"/>
    <property type="match status" value="1"/>
</dbReference>
<reference evidence="3" key="1">
    <citation type="journal article" date="2019" name="Int. J. Syst. Evol. Microbiol.">
        <title>The Global Catalogue of Microorganisms (GCM) 10K type strain sequencing project: providing services to taxonomists for standard genome sequencing and annotation.</title>
        <authorList>
            <consortium name="The Broad Institute Genomics Platform"/>
            <consortium name="The Broad Institute Genome Sequencing Center for Infectious Disease"/>
            <person name="Wu L."/>
            <person name="Ma J."/>
        </authorList>
    </citation>
    <scope>NUCLEOTIDE SEQUENCE [LARGE SCALE GENOMIC DNA]</scope>
    <source>
        <strain evidence="3">JCM 9731</strain>
    </source>
</reference>
<accession>A0ABP3FMB8</accession>
<dbReference type="EMBL" id="BAAADJ010000008">
    <property type="protein sequence ID" value="GAA0320971.1"/>
    <property type="molecule type" value="Genomic_DNA"/>
</dbReference>
<evidence type="ECO:0000256" key="1">
    <source>
        <dbReference type="SAM" id="Coils"/>
    </source>
</evidence>
<name>A0ABP3FMB8_9BACI</name>
<keyword evidence="1" id="KW-0175">Coiled coil</keyword>
<dbReference type="RefSeq" id="WP_343796811.1">
    <property type="nucleotide sequence ID" value="NZ_BAAADJ010000008.1"/>
</dbReference>
<gene>
    <name evidence="2" type="ORF">GCM10008967_09400</name>
</gene>